<evidence type="ECO:0000313" key="2">
    <source>
        <dbReference type="EMBL" id="KRG17976.1"/>
    </source>
</evidence>
<evidence type="ECO:0000313" key="4">
    <source>
        <dbReference type="Proteomes" id="UP000051494"/>
    </source>
</evidence>
<organism evidence="2">
    <name type="scientific">Candidatus Berkiella cookevillensis</name>
    <dbReference type="NCBI Taxonomy" id="437022"/>
    <lineage>
        <taxon>Bacteria</taxon>
        <taxon>Pseudomonadati</taxon>
        <taxon>Pseudomonadota</taxon>
        <taxon>Gammaproteobacteria</taxon>
        <taxon>Candidatus Berkiellales</taxon>
        <taxon>Candidatus Berkiellaceae</taxon>
        <taxon>Candidatus Berkiella</taxon>
    </lineage>
</organism>
<dbReference type="InterPro" id="IPR031757">
    <property type="entry name" value="Lgt1_Glycosyltransf"/>
</dbReference>
<dbReference type="AlphaFoldDB" id="A0A0Q9YPM1"/>
<evidence type="ECO:0000259" key="1">
    <source>
        <dbReference type="Pfam" id="PF16849"/>
    </source>
</evidence>
<dbReference type="Gene3D" id="3.90.550.20">
    <property type="match status" value="1"/>
</dbReference>
<protein>
    <recommendedName>
        <fullName evidence="1">Lgt1 glycosyltransferase domain-containing protein</fullName>
    </recommendedName>
</protein>
<comment type="caution">
    <text evidence="2">The sequence shown here is derived from an EMBL/GenBank/DDBJ whole genome shotgun (WGS) entry which is preliminary data.</text>
</comment>
<dbReference type="STRING" id="437022.CC99x_01932"/>
<feature type="domain" description="Lgt1 glycosyltransferase" evidence="1">
    <location>
        <begin position="16"/>
        <end position="273"/>
    </location>
</feature>
<accession>A0A0Q9YPM1</accession>
<name>A0A0Q9YPM1_9GAMM</name>
<evidence type="ECO:0000313" key="3">
    <source>
        <dbReference type="EMBL" id="MCS5709096.1"/>
    </source>
</evidence>
<proteinExistence type="predicted"/>
<reference evidence="2" key="1">
    <citation type="submission" date="2015-09" db="EMBL/GenBank/DDBJ databases">
        <title>Draft Genome Sequences of Two Novel Amoeba-resistant Intranuclear Bacteria, Candidatus Berkiella cookevillensis and Candidatus Berkiella aquae.</title>
        <authorList>
            <person name="Mehari Y.T."/>
            <person name="Arivett B.A."/>
            <person name="Farone A.L."/>
            <person name="Gunderson J.H."/>
            <person name="Farone M.B."/>
        </authorList>
    </citation>
    <scope>NUCLEOTIDE SEQUENCE [LARGE SCALE GENOMIC DNA]</scope>
    <source>
        <strain evidence="2">CC99</strain>
    </source>
</reference>
<reference evidence="3" key="3">
    <citation type="submission" date="2021-06" db="EMBL/GenBank/DDBJ databases">
        <title>Genomic Description and Analysis of Intracellular Bacteria, Candidatus Berkiella cookevillensis and Candidatus Berkiella aquae.</title>
        <authorList>
            <person name="Kidane D.T."/>
            <person name="Mehari Y.T."/>
            <person name="Rice F.C."/>
            <person name="Arivett B.A."/>
            <person name="Farone A.L."/>
            <person name="Berk S.G."/>
            <person name="Farone M.B."/>
        </authorList>
    </citation>
    <scope>NUCLEOTIDE SEQUENCE</scope>
    <source>
        <strain evidence="3">CC99</strain>
    </source>
</reference>
<dbReference type="RefSeq" id="WP_057625040.1">
    <property type="nucleotide sequence ID" value="NZ_LKHV02000001.1"/>
</dbReference>
<dbReference type="EMBL" id="LKHV02000001">
    <property type="protein sequence ID" value="MCS5709096.1"/>
    <property type="molecule type" value="Genomic_DNA"/>
</dbReference>
<sequence>MLGTTLSDTSKSESKSDWLLQTDRHYKIWFSADPREFLSVENKMRLIRFRVENPNAEIYFVYSSKILSEQTCVELKEFLQPISITPIDFDQDIPALLEHDYDKILYQIAQVEIEKALSGEGGNLAAASDCVRLLPGLIEKCGIYSDLDVELCFNTLAQFIALQSPVVFPCVIELDGKNIQKMSFNNEFLSFAQNPLTKKLAPEAIASIRAAQLEIIQRYAKPAAALLAPVIRGLHTAVALDPELNALVKWYISNVNNGSESGVFDLRQFIKELSIKDLCMAVYPNFFQNEQPSVDLSFLSHEQMCAYLGACLRKEFQLKNPYRTIDISDEQIANNRLERIRSMLYKASVTHLSGPFISTAFFDAELRDFDLFSAITTDSTEALEHFANCIRRASLKENRLSDFIKGQDVEYQGAPLSDESWTPKGEVRAKQRSDEYLSAILRIQRLIRKKYMGQNDSDASKKSVVEDAASDSMRSKYFLDTSYF</sequence>
<dbReference type="Proteomes" id="UP000051494">
    <property type="component" value="Unassembled WGS sequence"/>
</dbReference>
<reference evidence="3" key="2">
    <citation type="journal article" date="2016" name="Genome Announc.">
        <title>Draft Genome Sequences of Two Novel Amoeba-Resistant Intranuclear Bacteria, 'Candidatus Berkiella cookevillensis' and 'Candidatus Berkiella aquae'.</title>
        <authorList>
            <person name="Mehari Y.T."/>
            <person name="Arivett B.A."/>
            <person name="Farone A.L."/>
            <person name="Gunderson J.H."/>
            <person name="Farone M.B."/>
        </authorList>
    </citation>
    <scope>NUCLEOTIDE SEQUENCE</scope>
    <source>
        <strain evidence="3">CC99</strain>
    </source>
</reference>
<dbReference type="OrthoDB" id="5649302at2"/>
<gene>
    <name evidence="3" type="ORF">CC99x_009285</name>
    <name evidence="2" type="ORF">CC99x_01932</name>
</gene>
<keyword evidence="4" id="KW-1185">Reference proteome</keyword>
<dbReference type="Pfam" id="PF16849">
    <property type="entry name" value="Glyco_transf_88"/>
    <property type="match status" value="1"/>
</dbReference>
<dbReference type="EMBL" id="LKHV01000010">
    <property type="protein sequence ID" value="KRG17976.1"/>
    <property type="molecule type" value="Genomic_DNA"/>
</dbReference>